<comment type="caution">
    <text evidence="2">The sequence shown here is derived from an EMBL/GenBank/DDBJ whole genome shotgun (WGS) entry which is preliminary data.</text>
</comment>
<reference evidence="2 3" key="1">
    <citation type="submission" date="2014-02" db="EMBL/GenBank/DDBJ databases">
        <title>Single nucleus genome sequencing reveals high similarity among nuclei of an endomycorrhizal fungus.</title>
        <authorList>
            <person name="Lin K."/>
            <person name="Geurts R."/>
            <person name="Zhang Z."/>
            <person name="Limpens E."/>
            <person name="Saunders D.G."/>
            <person name="Mu D."/>
            <person name="Pang E."/>
            <person name="Cao H."/>
            <person name="Cha H."/>
            <person name="Lin T."/>
            <person name="Zhou Q."/>
            <person name="Shang Y."/>
            <person name="Li Y."/>
            <person name="Ivanov S."/>
            <person name="Sharma T."/>
            <person name="Velzen R.V."/>
            <person name="Ruijter N.D."/>
            <person name="Aanen D.K."/>
            <person name="Win J."/>
            <person name="Kamoun S."/>
            <person name="Bisseling T."/>
            <person name="Huang S."/>
        </authorList>
    </citation>
    <scope>NUCLEOTIDE SEQUENCE [LARGE SCALE GENOMIC DNA]</scope>
    <source>
        <strain evidence="3">DAOM197198w</strain>
    </source>
</reference>
<dbReference type="OrthoDB" id="10529524at2759"/>
<evidence type="ECO:0000256" key="1">
    <source>
        <dbReference type="SAM" id="MobiDB-lite"/>
    </source>
</evidence>
<dbReference type="EMBL" id="JEMT01015126">
    <property type="protein sequence ID" value="EXX72676.1"/>
    <property type="molecule type" value="Genomic_DNA"/>
</dbReference>
<name>A0A015LJ38_RHIIW</name>
<evidence type="ECO:0000313" key="2">
    <source>
        <dbReference type="EMBL" id="EXX72676.1"/>
    </source>
</evidence>
<gene>
    <name evidence="2" type="ORF">RirG_067060</name>
</gene>
<evidence type="ECO:0000313" key="3">
    <source>
        <dbReference type="Proteomes" id="UP000022910"/>
    </source>
</evidence>
<accession>A0A015LJ38</accession>
<dbReference type="HOGENOM" id="CLU_1435150_0_0_1"/>
<proteinExistence type="predicted"/>
<dbReference type="AlphaFoldDB" id="A0A015LJ38"/>
<dbReference type="Proteomes" id="UP000022910">
    <property type="component" value="Unassembled WGS sequence"/>
</dbReference>
<feature type="region of interest" description="Disordered" evidence="1">
    <location>
        <begin position="125"/>
        <end position="153"/>
    </location>
</feature>
<organism evidence="2 3">
    <name type="scientific">Rhizophagus irregularis (strain DAOM 197198w)</name>
    <name type="common">Glomus intraradices</name>
    <dbReference type="NCBI Taxonomy" id="1432141"/>
    <lineage>
        <taxon>Eukaryota</taxon>
        <taxon>Fungi</taxon>
        <taxon>Fungi incertae sedis</taxon>
        <taxon>Mucoromycota</taxon>
        <taxon>Glomeromycotina</taxon>
        <taxon>Glomeromycetes</taxon>
        <taxon>Glomerales</taxon>
        <taxon>Glomeraceae</taxon>
        <taxon>Rhizophagus</taxon>
    </lineage>
</organism>
<keyword evidence="3" id="KW-1185">Reference proteome</keyword>
<protein>
    <submittedName>
        <fullName evidence="2">Uncharacterized protein</fullName>
    </submittedName>
</protein>
<sequence length="189" mass="21922">MYLAFGVKDDANVGAAFIDALQITTCKSFGICERRKNSRDASTHQINGRKNNYQQEEWENMRGVYNTNFNKLSKNKESKEIVKKLWNFIYEEIKRRIWIKRCDEIAEIEKKEDLAKMTLKKRKNKDNLEGENTSGGKVGIENNGKNKKQKTEEKFKKKIEKNINKNIISSVTLDKLKGEITEGINIGNK</sequence>